<dbReference type="PANTHER" id="PTHR35519">
    <property type="entry name" value="MEMBRANE PROTEINS"/>
    <property type="match status" value="1"/>
</dbReference>
<keyword evidence="2" id="KW-0472">Membrane</keyword>
<feature type="transmembrane region" description="Helical" evidence="2">
    <location>
        <begin position="143"/>
        <end position="167"/>
    </location>
</feature>
<evidence type="ECO:0000256" key="2">
    <source>
        <dbReference type="SAM" id="Phobius"/>
    </source>
</evidence>
<dbReference type="Pfam" id="PF13430">
    <property type="entry name" value="DUF4112"/>
    <property type="match status" value="1"/>
</dbReference>
<accession>A0A7W7ZUH1</accession>
<reference evidence="3 4" key="1">
    <citation type="submission" date="2020-08" db="EMBL/GenBank/DDBJ databases">
        <title>Genomic Encyclopedia of Type Strains, Phase IV (KMG-V): Genome sequencing to study the core and pangenomes of soil and plant-associated prokaryotes.</title>
        <authorList>
            <person name="Whitman W."/>
        </authorList>
    </citation>
    <scope>NUCLEOTIDE SEQUENCE [LARGE SCALE GENOMIC DNA]</scope>
    <source>
        <strain evidence="3 4">X5P3</strain>
    </source>
</reference>
<proteinExistence type="predicted"/>
<organism evidence="3 4">
    <name type="scientific">Granulicella mallensis</name>
    <dbReference type="NCBI Taxonomy" id="940614"/>
    <lineage>
        <taxon>Bacteria</taxon>
        <taxon>Pseudomonadati</taxon>
        <taxon>Acidobacteriota</taxon>
        <taxon>Terriglobia</taxon>
        <taxon>Terriglobales</taxon>
        <taxon>Acidobacteriaceae</taxon>
        <taxon>Granulicella</taxon>
    </lineage>
</organism>
<sequence>MNRKTTEPEIFTPGQAPHKRFGGGGGAFRDENLDLLSRVLDTWFRIPGTSIRFGLDGIIGFVPGIGDFAGGAASCIIVLAAFFRGVPMVTIARMVVNLVIEVGVGMVPVLGNLFDIGWRANRRNYHLLESSLYGPARDTWHDWLFMGLLALGLIALAMLPFLLLLWIGHALAHDVRTYGW</sequence>
<keyword evidence="2" id="KW-0812">Transmembrane</keyword>
<protein>
    <recommendedName>
        <fullName evidence="5">DUF4112 domain-containing protein</fullName>
    </recommendedName>
</protein>
<dbReference type="EMBL" id="JACHIO010000027">
    <property type="protein sequence ID" value="MBB5066397.1"/>
    <property type="molecule type" value="Genomic_DNA"/>
</dbReference>
<evidence type="ECO:0000256" key="1">
    <source>
        <dbReference type="SAM" id="MobiDB-lite"/>
    </source>
</evidence>
<evidence type="ECO:0000313" key="4">
    <source>
        <dbReference type="Proteomes" id="UP000584867"/>
    </source>
</evidence>
<feature type="transmembrane region" description="Helical" evidence="2">
    <location>
        <begin position="95"/>
        <end position="114"/>
    </location>
</feature>
<comment type="caution">
    <text evidence="3">The sequence shown here is derived from an EMBL/GenBank/DDBJ whole genome shotgun (WGS) entry which is preliminary data.</text>
</comment>
<feature type="region of interest" description="Disordered" evidence="1">
    <location>
        <begin position="1"/>
        <end position="24"/>
    </location>
</feature>
<dbReference type="AlphaFoldDB" id="A0A7W7ZUH1"/>
<keyword evidence="2" id="KW-1133">Transmembrane helix</keyword>
<gene>
    <name evidence="3" type="ORF">HDF15_004774</name>
</gene>
<dbReference type="PANTHER" id="PTHR35519:SF2">
    <property type="entry name" value="PH DOMAIN PROTEIN"/>
    <property type="match status" value="1"/>
</dbReference>
<dbReference type="InterPro" id="IPR025187">
    <property type="entry name" value="DUF4112"/>
</dbReference>
<dbReference type="Proteomes" id="UP000584867">
    <property type="component" value="Unassembled WGS sequence"/>
</dbReference>
<evidence type="ECO:0000313" key="3">
    <source>
        <dbReference type="EMBL" id="MBB5066397.1"/>
    </source>
</evidence>
<name>A0A7W7ZUH1_9BACT</name>
<dbReference type="RefSeq" id="WP_184259947.1">
    <property type="nucleotide sequence ID" value="NZ_JACHIO010000027.1"/>
</dbReference>
<feature type="transmembrane region" description="Helical" evidence="2">
    <location>
        <begin position="58"/>
        <end position="83"/>
    </location>
</feature>
<evidence type="ECO:0008006" key="5">
    <source>
        <dbReference type="Google" id="ProtNLM"/>
    </source>
</evidence>